<evidence type="ECO:0000256" key="2">
    <source>
        <dbReference type="SAM" id="SignalP"/>
    </source>
</evidence>
<proteinExistence type="predicted"/>
<dbReference type="AlphaFoldDB" id="A0A0R1YXH6"/>
<feature type="signal peptide" evidence="2">
    <location>
        <begin position="1"/>
        <end position="27"/>
    </location>
</feature>
<dbReference type="RefSeq" id="WP_056980216.1">
    <property type="nucleotide sequence ID" value="NZ_AZFZ01000018.1"/>
</dbReference>
<evidence type="ECO:0000313" key="5">
    <source>
        <dbReference type="Proteomes" id="UP000051010"/>
    </source>
</evidence>
<feature type="domain" description="CBM6" evidence="3">
    <location>
        <begin position="458"/>
        <end position="590"/>
    </location>
</feature>
<dbReference type="PATRIC" id="fig|1423786.4.peg.800"/>
<dbReference type="Gene3D" id="3.20.20.80">
    <property type="entry name" value="Glycosidases"/>
    <property type="match status" value="1"/>
</dbReference>
<accession>A0A0R1YXH6</accession>
<evidence type="ECO:0000313" key="4">
    <source>
        <dbReference type="EMBL" id="KRM44169.1"/>
    </source>
</evidence>
<dbReference type="SUPFAM" id="SSF49785">
    <property type="entry name" value="Galactose-binding domain-like"/>
    <property type="match status" value="1"/>
</dbReference>
<dbReference type="InterPro" id="IPR005084">
    <property type="entry name" value="CBM6"/>
</dbReference>
<evidence type="ECO:0000259" key="3">
    <source>
        <dbReference type="PROSITE" id="PS51175"/>
    </source>
</evidence>
<dbReference type="Proteomes" id="UP000051010">
    <property type="component" value="Unassembled WGS sequence"/>
</dbReference>
<dbReference type="Gene3D" id="2.60.120.260">
    <property type="entry name" value="Galactose-binding domain-like"/>
    <property type="match status" value="1"/>
</dbReference>
<dbReference type="EMBL" id="AZFZ01000018">
    <property type="protein sequence ID" value="KRM44169.1"/>
    <property type="molecule type" value="Genomic_DNA"/>
</dbReference>
<feature type="compositionally biased region" description="Low complexity" evidence="1">
    <location>
        <begin position="610"/>
        <end position="647"/>
    </location>
</feature>
<dbReference type="PROSITE" id="PS51175">
    <property type="entry name" value="CBM6"/>
    <property type="match status" value="1"/>
</dbReference>
<dbReference type="InterPro" id="IPR017853">
    <property type="entry name" value="GH"/>
</dbReference>
<feature type="chain" id="PRO_5039002696" evidence="2">
    <location>
        <begin position="28"/>
        <end position="745"/>
    </location>
</feature>
<protein>
    <submittedName>
        <fullName evidence="4">Carbohydrate binding module</fullName>
    </submittedName>
</protein>
<sequence length="745" mass="79746">MKAKHFVTFITTAALGLLAVNVGGRVAADDNGNQAITVDTNTAIRNQTEHVASGGLYAMSHGNTPNENLLSSLKPKTFTQPGPGAQQIPNGEPTAAGDFTSTAPLATKVGAKVIIRLADIYSQWPYNYTNEQDWLKRVDTMVTSAKKSNPDAIYGYELWNEPNGTWQGQNGIGKGSWGDFDKVWQDTYKEVKKLDPNAKIVGPSLNSWQPKWMTHFLTMAKNSNTLPDVISWHQWGAAAFPQQAAALKSLEASLGISPRKISINEYGSEQELAVPGQMIHYVQNFENVPELDSADLAFWFDYGRMDNLLTDQQKPNGGYWLYKWYGDMSGQMDKTSTFSTNGNLASVANTTSDKTQTSVILGGTSGSTTVSVNGLDQAKLGKVAHVEVKESPWYGVDTAVDSPKTVESGTVDVSNGSVQVPVKNMKAANGYQVVVTPGGNDTAATGLSDAKTQATDPIRVEAEDGALTGTAKKVQGSYASGNYFVGTFDSNDSSDTMKVTAPESGTYQLELGYANGGTNKQDATDKVTLNGQQLKDAVFPYSTGWTTAVPNVDGTRKTIQYGTVSLKQGDNTLKLAKGNNAAELDYAQFTLQQTNPNDHNNGGAVVPDNSTAASSSSSSSSSVSSSSSSQAVSSSSSSTKVTAPKKSAHAVAVANASSAVEKYRLAYNKAQKTTTKAKYYKAYKRAQAKLANLKHPKTIKKAKAKVAKAKASYKKAKKAATKAKYLKEYKAAKIALNKAYIKYSK</sequence>
<keyword evidence="2" id="KW-0732">Signal</keyword>
<comment type="caution">
    <text evidence="4">The sequence shown here is derived from an EMBL/GenBank/DDBJ whole genome shotgun (WGS) entry which is preliminary data.</text>
</comment>
<evidence type="ECO:0000256" key="1">
    <source>
        <dbReference type="SAM" id="MobiDB-lite"/>
    </source>
</evidence>
<dbReference type="GO" id="GO:0030246">
    <property type="term" value="F:carbohydrate binding"/>
    <property type="evidence" value="ECO:0007669"/>
    <property type="project" value="InterPro"/>
</dbReference>
<reference evidence="4 5" key="1">
    <citation type="journal article" date="2015" name="Genome Announc.">
        <title>Expanding the biotechnology potential of lactobacilli through comparative genomics of 213 strains and associated genera.</title>
        <authorList>
            <person name="Sun Z."/>
            <person name="Harris H.M."/>
            <person name="McCann A."/>
            <person name="Guo C."/>
            <person name="Argimon S."/>
            <person name="Zhang W."/>
            <person name="Yang X."/>
            <person name="Jeffery I.B."/>
            <person name="Cooney J.C."/>
            <person name="Kagawa T.F."/>
            <person name="Liu W."/>
            <person name="Song Y."/>
            <person name="Salvetti E."/>
            <person name="Wrobel A."/>
            <person name="Rasinkangas P."/>
            <person name="Parkhill J."/>
            <person name="Rea M.C."/>
            <person name="O'Sullivan O."/>
            <person name="Ritari J."/>
            <person name="Douillard F.P."/>
            <person name="Paul Ross R."/>
            <person name="Yang R."/>
            <person name="Briner A.E."/>
            <person name="Felis G.E."/>
            <person name="de Vos W.M."/>
            <person name="Barrangou R."/>
            <person name="Klaenhammer T.R."/>
            <person name="Caufield P.W."/>
            <person name="Cui Y."/>
            <person name="Zhang H."/>
            <person name="O'Toole P.W."/>
        </authorList>
    </citation>
    <scope>NUCLEOTIDE SEQUENCE [LARGE SCALE GENOMIC DNA]</scope>
    <source>
        <strain evidence="4 5">DSM 18390</strain>
    </source>
</reference>
<feature type="region of interest" description="Disordered" evidence="1">
    <location>
        <begin position="593"/>
        <end position="647"/>
    </location>
</feature>
<name>A0A0R1YXH6_9LACO</name>
<gene>
    <name evidence="4" type="ORF">FD47_GL000757</name>
</gene>
<organism evidence="4 5">
    <name type="scientific">Lentilactobacillus parafarraginis DSM 18390 = JCM 14109</name>
    <dbReference type="NCBI Taxonomy" id="1423786"/>
    <lineage>
        <taxon>Bacteria</taxon>
        <taxon>Bacillati</taxon>
        <taxon>Bacillota</taxon>
        <taxon>Bacilli</taxon>
        <taxon>Lactobacillales</taxon>
        <taxon>Lactobacillaceae</taxon>
        <taxon>Lentilactobacillus</taxon>
    </lineage>
</organism>
<dbReference type="InterPro" id="IPR008979">
    <property type="entry name" value="Galactose-bd-like_sf"/>
</dbReference>
<dbReference type="SUPFAM" id="SSF51445">
    <property type="entry name" value="(Trans)glycosidases"/>
    <property type="match status" value="1"/>
</dbReference>